<reference evidence="1" key="2">
    <citation type="submission" date="2022-06" db="UniProtKB">
        <authorList>
            <consortium name="EnsemblMetazoa"/>
        </authorList>
    </citation>
    <scope>IDENTIFICATION</scope>
</reference>
<dbReference type="EMBL" id="CMVM020000161">
    <property type="status" value="NOT_ANNOTATED_CDS"/>
    <property type="molecule type" value="Genomic_DNA"/>
</dbReference>
<name>A0A8R1XX71_ONCVO</name>
<dbReference type="EnsemblMetazoa" id="OVOC5632.1">
    <property type="protein sequence ID" value="OVOC5632.1"/>
    <property type="gene ID" value="WBGene00242441"/>
</dbReference>
<dbReference type="AlphaFoldDB" id="A0A8R1XX71"/>
<evidence type="ECO:0000313" key="2">
    <source>
        <dbReference type="Proteomes" id="UP000024404"/>
    </source>
</evidence>
<sequence length="205" mass="23235">MNRASVSLDDISTTQENKDASECSGKLNVALMYKINQWKTTETTLKFPDILANIRSLYHNNQFSKTEPVSIQEANSRSLYHEYSVFKNGICFNSENLDLSLLAVQLLLLSATILIHSFGNNIFNTGEIFFPPVIFVNLERYNMNEEIEFNTRTEKEIIEYEMKALKLSSETILLLIFISTSSTESSLSSLITIILLKVGNAKKES</sequence>
<accession>A0A8R1XX71</accession>
<protein>
    <submittedName>
        <fullName evidence="1">Uncharacterized protein</fullName>
    </submittedName>
</protein>
<organism evidence="1 2">
    <name type="scientific">Onchocerca volvulus</name>
    <dbReference type="NCBI Taxonomy" id="6282"/>
    <lineage>
        <taxon>Eukaryota</taxon>
        <taxon>Metazoa</taxon>
        <taxon>Ecdysozoa</taxon>
        <taxon>Nematoda</taxon>
        <taxon>Chromadorea</taxon>
        <taxon>Rhabditida</taxon>
        <taxon>Spirurina</taxon>
        <taxon>Spiruromorpha</taxon>
        <taxon>Filarioidea</taxon>
        <taxon>Onchocercidae</taxon>
        <taxon>Onchocerca</taxon>
    </lineage>
</organism>
<dbReference type="Proteomes" id="UP000024404">
    <property type="component" value="Unassembled WGS sequence"/>
</dbReference>
<evidence type="ECO:0000313" key="1">
    <source>
        <dbReference type="EnsemblMetazoa" id="OVOC5632.1"/>
    </source>
</evidence>
<proteinExistence type="predicted"/>
<keyword evidence="2" id="KW-1185">Reference proteome</keyword>
<reference evidence="2" key="1">
    <citation type="submission" date="2013-10" db="EMBL/GenBank/DDBJ databases">
        <title>Genome sequencing of Onchocerca volvulus.</title>
        <authorList>
            <person name="Cotton J."/>
            <person name="Tsai J."/>
            <person name="Stanley E."/>
            <person name="Tracey A."/>
            <person name="Holroyd N."/>
            <person name="Lustigman S."/>
            <person name="Berriman M."/>
        </authorList>
    </citation>
    <scope>NUCLEOTIDE SEQUENCE</scope>
</reference>